<name>A0ABX8Z2E0_9NEIS</name>
<dbReference type="EMBL" id="CP081150">
    <property type="protein sequence ID" value="QZA76736.1"/>
    <property type="molecule type" value="Genomic_DNA"/>
</dbReference>
<dbReference type="InterPro" id="IPR024952">
    <property type="entry name" value="LPP20-like_dom"/>
</dbReference>
<keyword evidence="1" id="KW-0732">Signal</keyword>
<dbReference type="Proteomes" id="UP000825679">
    <property type="component" value="Chromosome"/>
</dbReference>
<evidence type="ECO:0000256" key="1">
    <source>
        <dbReference type="SAM" id="SignalP"/>
    </source>
</evidence>
<keyword evidence="4" id="KW-1185">Reference proteome</keyword>
<evidence type="ECO:0000259" key="2">
    <source>
        <dbReference type="Pfam" id="PF02169"/>
    </source>
</evidence>
<sequence length="189" mass="19851">MQTSSYKLITLLLTCLVTLSGCASSTRSNNTSAHDMPPVVLPTKVTAVGFGAMPVGDGLTPAQRHLLAMRAAKLDAYRALAETVAGIKITGTSTVSAMALTSDSYKAYIEAYMRGARVVSITPLPDGAFETILELTLGGDFYRAMPPPAAVNSEMPLTTTPKTAPAPINVVPQPVAAKMDATQNFYLSL</sequence>
<protein>
    <submittedName>
        <fullName evidence="3">LPP20 family lipoprotein</fullName>
    </submittedName>
</protein>
<feature type="signal peptide" evidence="1">
    <location>
        <begin position="1"/>
        <end position="23"/>
    </location>
</feature>
<gene>
    <name evidence="3" type="ORF">K4H28_10405</name>
</gene>
<feature type="chain" id="PRO_5046091847" evidence="1">
    <location>
        <begin position="24"/>
        <end position="189"/>
    </location>
</feature>
<evidence type="ECO:0000313" key="4">
    <source>
        <dbReference type="Proteomes" id="UP000825679"/>
    </source>
</evidence>
<keyword evidence="3" id="KW-0449">Lipoprotein</keyword>
<dbReference type="PROSITE" id="PS51257">
    <property type="entry name" value="PROKAR_LIPOPROTEIN"/>
    <property type="match status" value="1"/>
</dbReference>
<proteinExistence type="predicted"/>
<organism evidence="3 4">
    <name type="scientific">Deefgea tanakiae</name>
    <dbReference type="NCBI Taxonomy" id="2865840"/>
    <lineage>
        <taxon>Bacteria</taxon>
        <taxon>Pseudomonadati</taxon>
        <taxon>Pseudomonadota</taxon>
        <taxon>Betaproteobacteria</taxon>
        <taxon>Neisseriales</taxon>
        <taxon>Chitinibacteraceae</taxon>
        <taxon>Deefgea</taxon>
    </lineage>
</organism>
<feature type="domain" description="Lipoprotein LPP20-like" evidence="2">
    <location>
        <begin position="59"/>
        <end position="135"/>
    </location>
</feature>
<accession>A0ABX8Z2E0</accession>
<dbReference type="Pfam" id="PF02169">
    <property type="entry name" value="LPP20"/>
    <property type="match status" value="1"/>
</dbReference>
<reference evidence="3 4" key="1">
    <citation type="submission" date="2021-08" db="EMBL/GenBank/DDBJ databases">
        <title>complete genome sequencing of Deefgea sp. D25.</title>
        <authorList>
            <person name="Bae J.-W."/>
            <person name="Gim D.-H."/>
        </authorList>
    </citation>
    <scope>NUCLEOTIDE SEQUENCE [LARGE SCALE GENOMIC DNA]</scope>
    <source>
        <strain evidence="3 4">D25</strain>
    </source>
</reference>
<dbReference type="RefSeq" id="WP_221005139.1">
    <property type="nucleotide sequence ID" value="NZ_CP081150.1"/>
</dbReference>
<evidence type="ECO:0000313" key="3">
    <source>
        <dbReference type="EMBL" id="QZA76736.1"/>
    </source>
</evidence>